<organism evidence="1 2">
    <name type="scientific">Dendrolimus kikuchii</name>
    <dbReference type="NCBI Taxonomy" id="765133"/>
    <lineage>
        <taxon>Eukaryota</taxon>
        <taxon>Metazoa</taxon>
        <taxon>Ecdysozoa</taxon>
        <taxon>Arthropoda</taxon>
        <taxon>Hexapoda</taxon>
        <taxon>Insecta</taxon>
        <taxon>Pterygota</taxon>
        <taxon>Neoptera</taxon>
        <taxon>Endopterygota</taxon>
        <taxon>Lepidoptera</taxon>
        <taxon>Glossata</taxon>
        <taxon>Ditrysia</taxon>
        <taxon>Bombycoidea</taxon>
        <taxon>Lasiocampidae</taxon>
        <taxon>Dendrolimus</taxon>
    </lineage>
</organism>
<gene>
    <name evidence="1" type="ORF">K1T71_005870</name>
</gene>
<reference evidence="1 2" key="1">
    <citation type="journal article" date="2021" name="Front. Genet.">
        <title>Chromosome-Level Genome Assembly Reveals Significant Gene Expansion in the Toll and IMD Signaling Pathways of Dendrolimus kikuchii.</title>
        <authorList>
            <person name="Zhou J."/>
            <person name="Wu P."/>
            <person name="Xiong Z."/>
            <person name="Liu N."/>
            <person name="Zhao N."/>
            <person name="Ji M."/>
            <person name="Qiu Y."/>
            <person name="Yang B."/>
        </authorList>
    </citation>
    <scope>NUCLEOTIDE SEQUENCE [LARGE SCALE GENOMIC DNA]</scope>
    <source>
        <strain evidence="1">Ann1</strain>
    </source>
</reference>
<name>A0ACC1D3D3_9NEOP</name>
<accession>A0ACC1D3D3</accession>
<dbReference type="Proteomes" id="UP000824533">
    <property type="component" value="Linkage Group LG10"/>
</dbReference>
<sequence length="578" mass="66320">MAKFHNYYVLCPLIDQKSFLGITRDKEEECVIVTLGRNVVNKYRLSDQKQIGGWTSKDHITSAVIYNKAQDEYVGIFNNNTLKIWKEDVTNLDKVKKNKFPMNINKLVIRGQQSPLLIFANGNCAALTYAVDNRKSFESKSILKETDVIIDHLWHLIEETKQEYICYIIKNSKEEFEILHCMLREEFSDLDKSKMNRIKVSREGVYVVGQLANKDKLAVYILWSDGKLTFYDLIKKSWQPVGNVHWISTVNKVSMAFMGRNHIILFGSNIEQDGAIIVAYNITLGVASSRYPMKMYTENARLYCWLHKIMLEASNHIGVLPYSLETNRNLSTLLGSHEIQDNTMEIVDWDTPKETIFRVPSTLSDCVKIGLTERSICAQTIANILETNDCDKIFEILAEFNDIPESVLVILVKFCIKTIVLDEMDIVNLNGLAKFCHENYTEMKDKFDLFNYVLQISFSDALITPYLRNSLTVDDTLFLLTYITYLLTFSDTTLTVCCETKLHDWCTLLIDAFHQHYLMTKDEKVTIVLNNVNNAVVNSIKVLNKVSYVMAPLNKLLSGKSIADNDDSLSYSVELMVI</sequence>
<evidence type="ECO:0000313" key="2">
    <source>
        <dbReference type="Proteomes" id="UP000824533"/>
    </source>
</evidence>
<evidence type="ECO:0000313" key="1">
    <source>
        <dbReference type="EMBL" id="KAJ0178047.1"/>
    </source>
</evidence>
<dbReference type="EMBL" id="CM034396">
    <property type="protein sequence ID" value="KAJ0178047.1"/>
    <property type="molecule type" value="Genomic_DNA"/>
</dbReference>
<protein>
    <submittedName>
        <fullName evidence="1">Uncharacterized protein</fullName>
    </submittedName>
</protein>
<proteinExistence type="predicted"/>
<comment type="caution">
    <text evidence="1">The sequence shown here is derived from an EMBL/GenBank/DDBJ whole genome shotgun (WGS) entry which is preliminary data.</text>
</comment>
<keyword evidence="2" id="KW-1185">Reference proteome</keyword>